<dbReference type="GO" id="GO:0003677">
    <property type="term" value="F:DNA binding"/>
    <property type="evidence" value="ECO:0007669"/>
    <property type="project" value="InterPro"/>
</dbReference>
<protein>
    <recommendedName>
        <fullName evidence="3">Transposase</fullName>
    </recommendedName>
</protein>
<gene>
    <name evidence="1" type="ORF">AKJ51_02865</name>
</gene>
<sequence length="72" mass="8440">MSKRYSAEVKSRIVLEVLQTDRGIGSVAREYDVHPNTVRNWENQFKANAEEVFSKDKTIKNLQRENRGVRFV</sequence>
<comment type="caution">
    <text evidence="1">The sequence shown here is derived from an EMBL/GenBank/DDBJ whole genome shotgun (WGS) entry which is preliminary data.</text>
</comment>
<dbReference type="InterPro" id="IPR009057">
    <property type="entry name" value="Homeodomain-like_sf"/>
</dbReference>
<proteinExistence type="predicted"/>
<dbReference type="Proteomes" id="UP000070263">
    <property type="component" value="Unassembled WGS sequence"/>
</dbReference>
<dbReference type="InterPro" id="IPR036388">
    <property type="entry name" value="WH-like_DNA-bd_sf"/>
</dbReference>
<evidence type="ECO:0000313" key="1">
    <source>
        <dbReference type="EMBL" id="KXB06787.1"/>
    </source>
</evidence>
<dbReference type="GO" id="GO:0006313">
    <property type="term" value="P:DNA transposition"/>
    <property type="evidence" value="ECO:0007669"/>
    <property type="project" value="InterPro"/>
</dbReference>
<dbReference type="EMBL" id="LHYE01000030">
    <property type="protein sequence ID" value="KXB06787.1"/>
    <property type="molecule type" value="Genomic_DNA"/>
</dbReference>
<dbReference type="InterPro" id="IPR002514">
    <property type="entry name" value="Transposase_8"/>
</dbReference>
<dbReference type="Pfam" id="PF01527">
    <property type="entry name" value="HTH_Tnp_1"/>
    <property type="match status" value="1"/>
</dbReference>
<evidence type="ECO:0008006" key="3">
    <source>
        <dbReference type="Google" id="ProtNLM"/>
    </source>
</evidence>
<name>A0A133VK34_9EURY</name>
<accession>A0A133VK34</accession>
<dbReference type="GO" id="GO:0004803">
    <property type="term" value="F:transposase activity"/>
    <property type="evidence" value="ECO:0007669"/>
    <property type="project" value="InterPro"/>
</dbReference>
<dbReference type="AlphaFoldDB" id="A0A133VK34"/>
<dbReference type="Gene3D" id="1.10.10.10">
    <property type="entry name" value="Winged helix-like DNA-binding domain superfamily/Winged helix DNA-binding domain"/>
    <property type="match status" value="1"/>
</dbReference>
<evidence type="ECO:0000313" key="2">
    <source>
        <dbReference type="Proteomes" id="UP000070263"/>
    </source>
</evidence>
<organism evidence="1 2">
    <name type="scientific">candidate division MSBL1 archaeon SCGC-AAA382A20</name>
    <dbReference type="NCBI Taxonomy" id="1698280"/>
    <lineage>
        <taxon>Archaea</taxon>
        <taxon>Methanobacteriati</taxon>
        <taxon>Methanobacteriota</taxon>
        <taxon>candidate division MSBL1</taxon>
    </lineage>
</organism>
<keyword evidence="2" id="KW-1185">Reference proteome</keyword>
<dbReference type="SUPFAM" id="SSF46689">
    <property type="entry name" value="Homeodomain-like"/>
    <property type="match status" value="1"/>
</dbReference>
<reference evidence="1 2" key="1">
    <citation type="journal article" date="2016" name="Sci. Rep.">
        <title>Metabolic traits of an uncultured archaeal lineage -MSBL1- from brine pools of the Red Sea.</title>
        <authorList>
            <person name="Mwirichia R."/>
            <person name="Alam I."/>
            <person name="Rashid M."/>
            <person name="Vinu M."/>
            <person name="Ba-Alawi W."/>
            <person name="Anthony Kamau A."/>
            <person name="Kamanda Ngugi D."/>
            <person name="Goker M."/>
            <person name="Klenk H.P."/>
            <person name="Bajic V."/>
            <person name="Stingl U."/>
        </authorList>
    </citation>
    <scope>NUCLEOTIDE SEQUENCE [LARGE SCALE GENOMIC DNA]</scope>
    <source>
        <strain evidence="1">SCGC-AAA382A20</strain>
    </source>
</reference>